<dbReference type="AlphaFoldDB" id="A0AA35YV88"/>
<organism evidence="2 3">
    <name type="scientific">Lactuca saligna</name>
    <name type="common">Willowleaf lettuce</name>
    <dbReference type="NCBI Taxonomy" id="75948"/>
    <lineage>
        <taxon>Eukaryota</taxon>
        <taxon>Viridiplantae</taxon>
        <taxon>Streptophyta</taxon>
        <taxon>Embryophyta</taxon>
        <taxon>Tracheophyta</taxon>
        <taxon>Spermatophyta</taxon>
        <taxon>Magnoliopsida</taxon>
        <taxon>eudicotyledons</taxon>
        <taxon>Gunneridae</taxon>
        <taxon>Pentapetalae</taxon>
        <taxon>asterids</taxon>
        <taxon>campanulids</taxon>
        <taxon>Asterales</taxon>
        <taxon>Asteraceae</taxon>
        <taxon>Cichorioideae</taxon>
        <taxon>Cichorieae</taxon>
        <taxon>Lactucinae</taxon>
        <taxon>Lactuca</taxon>
    </lineage>
</organism>
<feature type="transmembrane region" description="Helical" evidence="1">
    <location>
        <begin position="56"/>
        <end position="73"/>
    </location>
</feature>
<reference evidence="2" key="1">
    <citation type="submission" date="2023-04" db="EMBL/GenBank/DDBJ databases">
        <authorList>
            <person name="Vijverberg K."/>
            <person name="Xiong W."/>
            <person name="Schranz E."/>
        </authorList>
    </citation>
    <scope>NUCLEOTIDE SEQUENCE</scope>
</reference>
<gene>
    <name evidence="2" type="ORF">LSALG_LOCUS20619</name>
</gene>
<dbReference type="Proteomes" id="UP001177003">
    <property type="component" value="Chromosome 4"/>
</dbReference>
<evidence type="ECO:0000313" key="2">
    <source>
        <dbReference type="EMBL" id="CAI9280895.1"/>
    </source>
</evidence>
<protein>
    <submittedName>
        <fullName evidence="2">Uncharacterized protein</fullName>
    </submittedName>
</protein>
<accession>A0AA35YV88</accession>
<dbReference type="EMBL" id="OX465080">
    <property type="protein sequence ID" value="CAI9280895.1"/>
    <property type="molecule type" value="Genomic_DNA"/>
</dbReference>
<evidence type="ECO:0000256" key="1">
    <source>
        <dbReference type="SAM" id="Phobius"/>
    </source>
</evidence>
<keyword evidence="1" id="KW-0472">Membrane</keyword>
<name>A0AA35YV88_LACSI</name>
<sequence>MLLCLLRALVGSLLQENLLVKNNGIPPPLLLFHALAPSVLRGIGLSAKICSGARNVLLLGLAWFSIIVLVDHVCSTSVVDVNLLYTVLNNKVGDVQWIIGAPMFGLGFIYRECYLEYVLAVWPCIGISALAVDAWMGPGDGEYLHPFSQSFPPSF</sequence>
<keyword evidence="1" id="KW-0812">Transmembrane</keyword>
<keyword evidence="1" id="KW-1133">Transmembrane helix</keyword>
<feature type="transmembrane region" description="Helical" evidence="1">
    <location>
        <begin position="117"/>
        <end position="136"/>
    </location>
</feature>
<feature type="transmembrane region" description="Helical" evidence="1">
    <location>
        <begin position="93"/>
        <end position="110"/>
    </location>
</feature>
<keyword evidence="3" id="KW-1185">Reference proteome</keyword>
<proteinExistence type="predicted"/>
<evidence type="ECO:0000313" key="3">
    <source>
        <dbReference type="Proteomes" id="UP001177003"/>
    </source>
</evidence>